<sequence length="39" mass="4378">MKEPPYKTGTTGVEKNTAVKKQNKQEHTVNPPSVPTQHF</sequence>
<accession>A0A498R6H3</accession>
<dbReference type="Proteomes" id="UP000277811">
    <property type="component" value="Unassembled WGS sequence"/>
</dbReference>
<dbReference type="AlphaFoldDB" id="A0A498R6H3"/>
<evidence type="ECO:0000256" key="1">
    <source>
        <dbReference type="SAM" id="MobiDB-lite"/>
    </source>
</evidence>
<feature type="compositionally biased region" description="Polar residues" evidence="1">
    <location>
        <begin position="28"/>
        <end position="39"/>
    </location>
</feature>
<dbReference type="EMBL" id="UPPP01000064">
    <property type="protein sequence ID" value="VBB06500.1"/>
    <property type="molecule type" value="Genomic_DNA"/>
</dbReference>
<keyword evidence="3" id="KW-1185">Reference proteome</keyword>
<gene>
    <name evidence="2" type="ORF">LUCI_1733</name>
</gene>
<proteinExistence type="predicted"/>
<evidence type="ECO:0000313" key="2">
    <source>
        <dbReference type="EMBL" id="VBB06500.1"/>
    </source>
</evidence>
<evidence type="ECO:0000313" key="3">
    <source>
        <dbReference type="Proteomes" id="UP000277811"/>
    </source>
</evidence>
<name>A0A498R6H3_9FIRM</name>
<protein>
    <submittedName>
        <fullName evidence="2">Uncharacterized protein</fullName>
    </submittedName>
</protein>
<reference evidence="2 3" key="1">
    <citation type="submission" date="2018-06" db="EMBL/GenBank/DDBJ databases">
        <authorList>
            <person name="Strepis N."/>
        </authorList>
    </citation>
    <scope>NUCLEOTIDE SEQUENCE [LARGE SCALE GENOMIC DNA]</scope>
    <source>
        <strain evidence="2">LUCI</strain>
    </source>
</reference>
<organism evidence="2 3">
    <name type="scientific">Lucifera butyrica</name>
    <dbReference type="NCBI Taxonomy" id="1351585"/>
    <lineage>
        <taxon>Bacteria</taxon>
        <taxon>Bacillati</taxon>
        <taxon>Bacillota</taxon>
        <taxon>Negativicutes</taxon>
        <taxon>Veillonellales</taxon>
        <taxon>Veillonellaceae</taxon>
        <taxon>Lucifera</taxon>
    </lineage>
</organism>
<feature type="region of interest" description="Disordered" evidence="1">
    <location>
        <begin position="1"/>
        <end position="39"/>
    </location>
</feature>